<dbReference type="Proteomes" id="UP000283512">
    <property type="component" value="Unassembled WGS sequence"/>
</dbReference>
<proteinExistence type="predicted"/>
<dbReference type="InterPro" id="IPR051203">
    <property type="entry name" value="Polysaccharide_Synthase-Rel"/>
</dbReference>
<keyword evidence="1" id="KW-1133">Transmembrane helix</keyword>
<feature type="transmembrane region" description="Helical" evidence="1">
    <location>
        <begin position="51"/>
        <end position="75"/>
    </location>
</feature>
<dbReference type="PANTHER" id="PTHR43318:SF1">
    <property type="entry name" value="POLYSACCHARIDE BIOSYNTHESIS PROTEIN EPSC-RELATED"/>
    <property type="match status" value="1"/>
</dbReference>
<feature type="transmembrane region" description="Helical" evidence="1">
    <location>
        <begin position="120"/>
        <end position="148"/>
    </location>
</feature>
<dbReference type="AlphaFoldDB" id="A0A414Y790"/>
<organism evidence="2 3">
    <name type="scientific">Bacteroides caccae</name>
    <dbReference type="NCBI Taxonomy" id="47678"/>
    <lineage>
        <taxon>Bacteria</taxon>
        <taxon>Pseudomonadati</taxon>
        <taxon>Bacteroidota</taxon>
        <taxon>Bacteroidia</taxon>
        <taxon>Bacteroidales</taxon>
        <taxon>Bacteroidaceae</taxon>
        <taxon>Bacteroides</taxon>
    </lineage>
</organism>
<dbReference type="EMBL" id="QRKD01000104">
    <property type="protein sequence ID" value="RHH81960.1"/>
    <property type="molecule type" value="Genomic_DNA"/>
</dbReference>
<evidence type="ECO:0000313" key="3">
    <source>
        <dbReference type="Proteomes" id="UP000283512"/>
    </source>
</evidence>
<dbReference type="PANTHER" id="PTHR43318">
    <property type="entry name" value="UDP-N-ACETYLGLUCOSAMINE 4,6-DEHYDRATASE"/>
    <property type="match status" value="1"/>
</dbReference>
<keyword evidence="1" id="KW-0812">Transmembrane</keyword>
<dbReference type="RefSeq" id="WP_374939058.1">
    <property type="nucleotide sequence ID" value="NZ_QRKD01000104.1"/>
</dbReference>
<feature type="transmembrane region" description="Helical" evidence="1">
    <location>
        <begin position="20"/>
        <end position="45"/>
    </location>
</feature>
<name>A0A414Y790_9BACE</name>
<feature type="non-terminal residue" evidence="2">
    <location>
        <position position="280"/>
    </location>
</feature>
<reference evidence="2 3" key="1">
    <citation type="submission" date="2018-08" db="EMBL/GenBank/DDBJ databases">
        <title>A genome reference for cultivated species of the human gut microbiota.</title>
        <authorList>
            <person name="Zou Y."/>
            <person name="Xue W."/>
            <person name="Luo G."/>
        </authorList>
    </citation>
    <scope>NUCLEOTIDE SEQUENCE [LARGE SCALE GENOMIC DNA]</scope>
    <source>
        <strain evidence="2 3">AM16-49B</strain>
    </source>
</reference>
<accession>A0A414Y790</accession>
<comment type="caution">
    <text evidence="2">The sequence shown here is derived from an EMBL/GenBank/DDBJ whole genome shotgun (WGS) entry which is preliminary data.</text>
</comment>
<sequence>MKHAFDRFIHYLQKNYFSYWVVLGIDTFIALLCTWVSFIGIHYITETSKEIVSLFHILAVSVISSVLGATLFHTYRNTIRFSQLKELWRLAGSVLIKAVCIAIVIWFLLPQTGLHNSQKIIFVLFDAMLTFIVMVGFRMQLIIVYEFLLNVLNKKNMRILIYGIDDKSVALKVRLLNSSHYKVVGFCIYGTGNSIRRVADLPVYSFKDEECFNKLIHKKCIGGILFARYENTREEEGRLLQYCKRNGLKTLIAPSISEADENGSFHQWVRPIKIEDLLGR</sequence>
<keyword evidence="1" id="KW-0472">Membrane</keyword>
<dbReference type="Gene3D" id="3.40.50.720">
    <property type="entry name" value="NAD(P)-binding Rossmann-like Domain"/>
    <property type="match status" value="1"/>
</dbReference>
<protein>
    <submittedName>
        <fullName evidence="2">Polysaccharide biosynthesis protein</fullName>
    </submittedName>
</protein>
<feature type="transmembrane region" description="Helical" evidence="1">
    <location>
        <begin position="87"/>
        <end position="108"/>
    </location>
</feature>
<evidence type="ECO:0000313" key="2">
    <source>
        <dbReference type="EMBL" id="RHH81960.1"/>
    </source>
</evidence>
<evidence type="ECO:0000256" key="1">
    <source>
        <dbReference type="SAM" id="Phobius"/>
    </source>
</evidence>
<gene>
    <name evidence="2" type="ORF">DW190_23385</name>
</gene>